<organism evidence="1 2">
    <name type="scientific">Mariniflexile fucanivorans</name>
    <dbReference type="NCBI Taxonomy" id="264023"/>
    <lineage>
        <taxon>Bacteria</taxon>
        <taxon>Pseudomonadati</taxon>
        <taxon>Bacteroidota</taxon>
        <taxon>Flavobacteriia</taxon>
        <taxon>Flavobacteriales</taxon>
        <taxon>Flavobacteriaceae</taxon>
        <taxon>Mariniflexile</taxon>
    </lineage>
</organism>
<dbReference type="Proteomes" id="UP000295455">
    <property type="component" value="Unassembled WGS sequence"/>
</dbReference>
<dbReference type="EMBL" id="SLUP01000011">
    <property type="protein sequence ID" value="TCL62852.1"/>
    <property type="molecule type" value="Genomic_DNA"/>
</dbReference>
<dbReference type="OrthoDB" id="262740at2"/>
<dbReference type="RefSeq" id="WP_132219285.1">
    <property type="nucleotide sequence ID" value="NZ_OX156936.1"/>
</dbReference>
<dbReference type="AlphaFoldDB" id="A0A4R1RBL6"/>
<sequence>MLKGINLTLMMGTGIAVPVPKMVIDALTSVSVTVGKTQSGFQLSFTIGKNSPLQHSLLPNGFFDPIVTRVIIVVTINGKPDVLMDGIVTNHELSPSNQAGASTLTITGDDLSVIMDLVEYSMSYPSIPDNIKVITALAKYATLGVIPLAMPTNIPVIHPPTEKIENQYTTDKAFIQGLASRNGYVFYIDPGPLPGQSFAYFGPDISIPLPQSALSTNFDSLSNVDSLTFSLDGMAKKIKVYTIYDPATKKVPIPVPLPNINIVKPPLGARPVPVAKIETANESSKLAVDEAARDILSFLMTGSSPSVTASGSLDVLRYGKPLKSRMIVGVRGAGLTYDGLYYVDTVTHTIKEGSYKQNFTLSRDGVISNTPLIAV</sequence>
<comment type="caution">
    <text evidence="1">The sequence shown here is derived from an EMBL/GenBank/DDBJ whole genome shotgun (WGS) entry which is preliminary data.</text>
</comment>
<proteinExistence type="predicted"/>
<gene>
    <name evidence="1" type="ORF">EV196_11148</name>
</gene>
<accession>A0A4R1RBL6</accession>
<evidence type="ECO:0008006" key="3">
    <source>
        <dbReference type="Google" id="ProtNLM"/>
    </source>
</evidence>
<evidence type="ECO:0000313" key="2">
    <source>
        <dbReference type="Proteomes" id="UP000295455"/>
    </source>
</evidence>
<name>A0A4R1RBL6_9FLAO</name>
<keyword evidence="2" id="KW-1185">Reference proteome</keyword>
<evidence type="ECO:0000313" key="1">
    <source>
        <dbReference type="EMBL" id="TCL62852.1"/>
    </source>
</evidence>
<dbReference type="SUPFAM" id="SSF69279">
    <property type="entry name" value="Phage tail proteins"/>
    <property type="match status" value="1"/>
</dbReference>
<reference evidence="1 2" key="1">
    <citation type="submission" date="2019-03" db="EMBL/GenBank/DDBJ databases">
        <title>Genomic Encyclopedia of Type Strains, Phase IV (KMG-IV): sequencing the most valuable type-strain genomes for metagenomic binning, comparative biology and taxonomic classification.</title>
        <authorList>
            <person name="Goeker M."/>
        </authorList>
    </citation>
    <scope>NUCLEOTIDE SEQUENCE [LARGE SCALE GENOMIC DNA]</scope>
    <source>
        <strain evidence="1 2">DSM 18792</strain>
    </source>
</reference>
<protein>
    <recommendedName>
        <fullName evidence="3">Phage protein D</fullName>
    </recommendedName>
</protein>